<dbReference type="EMBL" id="CADCUV010000057">
    <property type="protein sequence ID" value="CAA9403689.1"/>
    <property type="molecule type" value="Genomic_DNA"/>
</dbReference>
<dbReference type="AlphaFoldDB" id="A0A6J4P377"/>
<accession>A0A6J4P377</accession>
<organism evidence="1">
    <name type="scientific">uncultured Rubrobacteraceae bacterium</name>
    <dbReference type="NCBI Taxonomy" id="349277"/>
    <lineage>
        <taxon>Bacteria</taxon>
        <taxon>Bacillati</taxon>
        <taxon>Actinomycetota</taxon>
        <taxon>Rubrobacteria</taxon>
        <taxon>Rubrobacterales</taxon>
        <taxon>Rubrobacteraceae</taxon>
        <taxon>environmental samples</taxon>
    </lineage>
</organism>
<feature type="non-terminal residue" evidence="1">
    <location>
        <position position="57"/>
    </location>
</feature>
<name>A0A6J4P377_9ACTN</name>
<evidence type="ECO:0000313" key="1">
    <source>
        <dbReference type="EMBL" id="CAA9403689.1"/>
    </source>
</evidence>
<gene>
    <name evidence="1" type="ORF">AVDCRST_MAG22-1410</name>
</gene>
<proteinExistence type="predicted"/>
<reference evidence="1" key="1">
    <citation type="submission" date="2020-02" db="EMBL/GenBank/DDBJ databases">
        <authorList>
            <person name="Meier V. D."/>
        </authorList>
    </citation>
    <scope>NUCLEOTIDE SEQUENCE</scope>
    <source>
        <strain evidence="1">AVDCRST_MAG22</strain>
    </source>
</reference>
<sequence>WSRGPLNDTPTNRLARACSAAPPPILPDLRTSATFCTRNFIVSFATGLSGKVVYALA</sequence>
<protein>
    <submittedName>
        <fullName evidence="1">Uncharacterized protein</fullName>
    </submittedName>
</protein>
<feature type="non-terminal residue" evidence="1">
    <location>
        <position position="1"/>
    </location>
</feature>